<comment type="caution">
    <text evidence="1">The sequence shown here is derived from an EMBL/GenBank/DDBJ whole genome shotgun (WGS) entry which is preliminary data.</text>
</comment>
<gene>
    <name evidence="1" type="ORF">SDC9_154306</name>
</gene>
<reference evidence="1" key="1">
    <citation type="submission" date="2019-08" db="EMBL/GenBank/DDBJ databases">
        <authorList>
            <person name="Kucharzyk K."/>
            <person name="Murdoch R.W."/>
            <person name="Higgins S."/>
            <person name="Loffler F."/>
        </authorList>
    </citation>
    <scope>NUCLEOTIDE SEQUENCE</scope>
</reference>
<dbReference type="EMBL" id="VSSQ01053007">
    <property type="protein sequence ID" value="MPN07047.1"/>
    <property type="molecule type" value="Genomic_DNA"/>
</dbReference>
<organism evidence="1">
    <name type="scientific">bioreactor metagenome</name>
    <dbReference type="NCBI Taxonomy" id="1076179"/>
    <lineage>
        <taxon>unclassified sequences</taxon>
        <taxon>metagenomes</taxon>
        <taxon>ecological metagenomes</taxon>
    </lineage>
</organism>
<protein>
    <submittedName>
        <fullName evidence="1">Uncharacterized protein</fullName>
    </submittedName>
</protein>
<name>A0A645EYP0_9ZZZZ</name>
<accession>A0A645EYP0</accession>
<proteinExistence type="predicted"/>
<sequence length="125" mass="14229">MLGVKPDDRRVRQLFTLAAQCRLFGALPCQHQLNFAAVPAARHRVNQHVLPLFRRKAADHQQYFAPRKLRRFFAAAITERRVYPVGDDMQLGGIPTLAQFARNKFAGAVHMRKTVVKMPPQLAVQ</sequence>
<dbReference type="AlphaFoldDB" id="A0A645EYP0"/>
<evidence type="ECO:0000313" key="1">
    <source>
        <dbReference type="EMBL" id="MPN07047.1"/>
    </source>
</evidence>